<dbReference type="PANTHER" id="PTHR13466:SF0">
    <property type="entry name" value="SMP-LTD DOMAIN-CONTAINING PROTEIN"/>
    <property type="match status" value="1"/>
</dbReference>
<dbReference type="AlphaFoldDB" id="A0A3P6U858"/>
<dbReference type="PANTHER" id="PTHR13466">
    <property type="entry name" value="TEX2 PROTEIN-RELATED"/>
    <property type="match status" value="1"/>
</dbReference>
<sequence>MKRRKSGEDHNICNANACFWWDMEFHNFKPKENSYSCGEIHQSFAIQDAHCAESEIGMQNRCHSTTESIPANKDLLIQSSSFFNWFHLFNAAGGKSNKVIKLEQPSMFQVLIKRHQILPFLRHRVLSSLLLLTFSILFPGFLSGFFWGLYISFVCFLYFFVSEPVNKNLPVHSSVVPNISEEFKEQEISRNKIHKGWMNELRGKYDSSTYHVNSAQTVLVRLDGNLLRISRPERAVLKHAFHTDPTLTNAEPTISSQSIYNLMGATVTLRPKRLARRRWWSRKYPIHIRLASRNSEISRFPLLRRSLSANEGIDFSKSALSSNADCGIIGHQLTGEKKEKLRSPGSVEAMHKKSMKRHSQENRSGHSHCMLCTESSEESSDESLFSDECENDRSKDLARGRSLYFFVRSAREKERWFHRLREACSKCSIGNATVEIPKTDVKEVLTDRRFSLPLSTMHSDSLKLSLEHFLYVSNRTQFNECIDEILKILREGNEKQTDSNVVYMDLGRNKWNPGKADTDSQLVMSVNALAARIFYDFCRNAYWCEQVQDKIQSKLATLHLPYFIETLELSNLDLGTTPPEIIAVHSPILDDWGLWIDFELKYRGKIHLTLETKVNLMRLKEGMHRNGVCGEINRVKIPMRVHHYSDSDLPESPESSADEDFGSKMDKTQIAKESAGKKLLNVVDKIASSNLFQGASEFPPVKKMMEGISSTRLLLNVDVIRLEGTMTINIPPPPSDRLWYAFRAPPELSIRSVPQVGERLVDMSTVSSWIENKLRLLLEKNLVCPNMDDLIVPVMSGNELLNGGYNC</sequence>
<feature type="domain" description="SMP-LTD" evidence="10">
    <location>
        <begin position="524"/>
        <end position="793"/>
    </location>
</feature>
<dbReference type="GO" id="GO:0006869">
    <property type="term" value="P:lipid transport"/>
    <property type="evidence" value="ECO:0007669"/>
    <property type="project" value="UniProtKB-KW"/>
</dbReference>
<evidence type="ECO:0000259" key="10">
    <source>
        <dbReference type="PROSITE" id="PS51847"/>
    </source>
</evidence>
<organism evidence="11 12">
    <name type="scientific">Litomosoides sigmodontis</name>
    <name type="common">Filarial nematode worm</name>
    <dbReference type="NCBI Taxonomy" id="42156"/>
    <lineage>
        <taxon>Eukaryota</taxon>
        <taxon>Metazoa</taxon>
        <taxon>Ecdysozoa</taxon>
        <taxon>Nematoda</taxon>
        <taxon>Chromadorea</taxon>
        <taxon>Rhabditida</taxon>
        <taxon>Spirurina</taxon>
        <taxon>Spiruromorpha</taxon>
        <taxon>Filarioidea</taxon>
        <taxon>Onchocercidae</taxon>
        <taxon>Litomosoides</taxon>
    </lineage>
</organism>
<gene>
    <name evidence="11" type="ORF">NLS_LOCUS2473</name>
</gene>
<evidence type="ECO:0000313" key="11">
    <source>
        <dbReference type="EMBL" id="VDK74434.1"/>
    </source>
</evidence>
<dbReference type="CDD" id="cd21675">
    <property type="entry name" value="SMP_TEX2"/>
    <property type="match status" value="1"/>
</dbReference>
<evidence type="ECO:0000256" key="8">
    <source>
        <dbReference type="ARBA" id="ARBA00023136"/>
    </source>
</evidence>
<keyword evidence="4" id="KW-0256">Endoplasmic reticulum</keyword>
<keyword evidence="8 9" id="KW-0472">Membrane</keyword>
<dbReference type="EMBL" id="UYRX01000114">
    <property type="protein sequence ID" value="VDK74434.1"/>
    <property type="molecule type" value="Genomic_DNA"/>
</dbReference>
<dbReference type="InterPro" id="IPR031468">
    <property type="entry name" value="SMP_LBD"/>
</dbReference>
<keyword evidence="12" id="KW-1185">Reference proteome</keyword>
<reference evidence="11 12" key="1">
    <citation type="submission" date="2018-08" db="EMBL/GenBank/DDBJ databases">
        <authorList>
            <person name="Laetsch R D."/>
            <person name="Stevens L."/>
            <person name="Kumar S."/>
            <person name="Blaxter L. M."/>
        </authorList>
    </citation>
    <scope>NUCLEOTIDE SEQUENCE [LARGE SCALE GENOMIC DNA]</scope>
</reference>
<feature type="transmembrane region" description="Helical" evidence="9">
    <location>
        <begin position="129"/>
        <end position="161"/>
    </location>
</feature>
<dbReference type="GO" id="GO:0005789">
    <property type="term" value="C:endoplasmic reticulum membrane"/>
    <property type="evidence" value="ECO:0007669"/>
    <property type="project" value="UniProtKB-SubCell"/>
</dbReference>
<dbReference type="SMART" id="SM00233">
    <property type="entry name" value="PH"/>
    <property type="match status" value="1"/>
</dbReference>
<keyword evidence="5 9" id="KW-1133">Transmembrane helix</keyword>
<evidence type="ECO:0000256" key="5">
    <source>
        <dbReference type="ARBA" id="ARBA00022989"/>
    </source>
</evidence>
<keyword evidence="2" id="KW-0813">Transport</keyword>
<dbReference type="STRING" id="42156.A0A3P6U858"/>
<accession>A0A3P6U858</accession>
<comment type="subcellular location">
    <subcellularLocation>
        <location evidence="1">Endoplasmic reticulum membrane</location>
    </subcellularLocation>
</comment>
<evidence type="ECO:0000256" key="4">
    <source>
        <dbReference type="ARBA" id="ARBA00022824"/>
    </source>
</evidence>
<protein>
    <recommendedName>
        <fullName evidence="10">SMP-LTD domain-containing protein</fullName>
    </recommendedName>
</protein>
<dbReference type="OrthoDB" id="26740at2759"/>
<evidence type="ECO:0000256" key="6">
    <source>
        <dbReference type="ARBA" id="ARBA00023055"/>
    </source>
</evidence>
<keyword evidence="3 9" id="KW-0812">Transmembrane</keyword>
<evidence type="ECO:0000256" key="3">
    <source>
        <dbReference type="ARBA" id="ARBA00022692"/>
    </source>
</evidence>
<dbReference type="OMA" id="ANKYFRH"/>
<keyword evidence="6" id="KW-0445">Lipid transport</keyword>
<dbReference type="Proteomes" id="UP000277928">
    <property type="component" value="Unassembled WGS sequence"/>
</dbReference>
<keyword evidence="7" id="KW-0446">Lipid-binding</keyword>
<name>A0A3P6U858_LITSI</name>
<evidence type="ECO:0000256" key="1">
    <source>
        <dbReference type="ARBA" id="ARBA00004586"/>
    </source>
</evidence>
<dbReference type="GO" id="GO:0008289">
    <property type="term" value="F:lipid binding"/>
    <property type="evidence" value="ECO:0007669"/>
    <property type="project" value="UniProtKB-KW"/>
</dbReference>
<evidence type="ECO:0000313" key="12">
    <source>
        <dbReference type="Proteomes" id="UP000277928"/>
    </source>
</evidence>
<evidence type="ECO:0000256" key="2">
    <source>
        <dbReference type="ARBA" id="ARBA00022448"/>
    </source>
</evidence>
<proteinExistence type="predicted"/>
<evidence type="ECO:0000256" key="9">
    <source>
        <dbReference type="SAM" id="Phobius"/>
    </source>
</evidence>
<dbReference type="PROSITE" id="PS51847">
    <property type="entry name" value="SMP"/>
    <property type="match status" value="1"/>
</dbReference>
<dbReference type="InterPro" id="IPR001849">
    <property type="entry name" value="PH_domain"/>
</dbReference>
<evidence type="ECO:0000256" key="7">
    <source>
        <dbReference type="ARBA" id="ARBA00023121"/>
    </source>
</evidence>